<dbReference type="Proteomes" id="UP000215914">
    <property type="component" value="Unassembled WGS sequence"/>
</dbReference>
<proteinExistence type="predicted"/>
<reference evidence="3" key="1">
    <citation type="journal article" date="2017" name="Nature">
        <title>The sunflower genome provides insights into oil metabolism, flowering and Asterid evolution.</title>
        <authorList>
            <person name="Badouin H."/>
            <person name="Gouzy J."/>
            <person name="Grassa C.J."/>
            <person name="Murat F."/>
            <person name="Staton S.E."/>
            <person name="Cottret L."/>
            <person name="Lelandais-Briere C."/>
            <person name="Owens G.L."/>
            <person name="Carrere S."/>
            <person name="Mayjonade B."/>
            <person name="Legrand L."/>
            <person name="Gill N."/>
            <person name="Kane N.C."/>
            <person name="Bowers J.E."/>
            <person name="Hubner S."/>
            <person name="Bellec A."/>
            <person name="Berard A."/>
            <person name="Berges H."/>
            <person name="Blanchet N."/>
            <person name="Boniface M.C."/>
            <person name="Brunel D."/>
            <person name="Catrice O."/>
            <person name="Chaidir N."/>
            <person name="Claudel C."/>
            <person name="Donnadieu C."/>
            <person name="Faraut T."/>
            <person name="Fievet G."/>
            <person name="Helmstetter N."/>
            <person name="King M."/>
            <person name="Knapp S.J."/>
            <person name="Lai Z."/>
            <person name="Le Paslier M.C."/>
            <person name="Lippi Y."/>
            <person name="Lorenzon L."/>
            <person name="Mandel J.R."/>
            <person name="Marage G."/>
            <person name="Marchand G."/>
            <person name="Marquand E."/>
            <person name="Bret-Mestries E."/>
            <person name="Morien E."/>
            <person name="Nambeesan S."/>
            <person name="Nguyen T."/>
            <person name="Pegot-Espagnet P."/>
            <person name="Pouilly N."/>
            <person name="Raftis F."/>
            <person name="Sallet E."/>
            <person name="Schiex T."/>
            <person name="Thomas J."/>
            <person name="Vandecasteele C."/>
            <person name="Vares D."/>
            <person name="Vear F."/>
            <person name="Vautrin S."/>
            <person name="Crespi M."/>
            <person name="Mangin B."/>
            <person name="Burke J.M."/>
            <person name="Salse J."/>
            <person name="Munos S."/>
            <person name="Vincourt P."/>
            <person name="Rieseberg L.H."/>
            <person name="Langlade N.B."/>
        </authorList>
    </citation>
    <scope>NUCLEOTIDE SEQUENCE</scope>
    <source>
        <tissue evidence="3">Leaves</tissue>
    </source>
</reference>
<dbReference type="PANTHER" id="PTHR31099:SF49">
    <property type="entry name" value="MYOSIN HEAVY CHAIN-LIKE PROTEIN"/>
    <property type="match status" value="1"/>
</dbReference>
<gene>
    <name evidence="3" type="ORF">HanXRQr2_Chr09g0399341</name>
</gene>
<reference evidence="3" key="2">
    <citation type="submission" date="2020-06" db="EMBL/GenBank/DDBJ databases">
        <title>Helianthus annuus Genome sequencing and assembly Release 2.</title>
        <authorList>
            <person name="Gouzy J."/>
            <person name="Langlade N."/>
            <person name="Munos S."/>
        </authorList>
    </citation>
    <scope>NUCLEOTIDE SEQUENCE</scope>
    <source>
        <tissue evidence="3">Leaves</tissue>
    </source>
</reference>
<dbReference type="InterPro" id="IPR007321">
    <property type="entry name" value="Transposase_28"/>
</dbReference>
<evidence type="ECO:0000313" key="4">
    <source>
        <dbReference type="Proteomes" id="UP000215914"/>
    </source>
</evidence>
<name>A0A9K3I829_HELAN</name>
<feature type="region of interest" description="Disordered" evidence="1">
    <location>
        <begin position="24"/>
        <end position="49"/>
    </location>
</feature>
<dbReference type="Pfam" id="PF04195">
    <property type="entry name" value="Transposase_28"/>
    <property type="match status" value="1"/>
</dbReference>
<organism evidence="3 4">
    <name type="scientific">Helianthus annuus</name>
    <name type="common">Common sunflower</name>
    <dbReference type="NCBI Taxonomy" id="4232"/>
    <lineage>
        <taxon>Eukaryota</taxon>
        <taxon>Viridiplantae</taxon>
        <taxon>Streptophyta</taxon>
        <taxon>Embryophyta</taxon>
        <taxon>Tracheophyta</taxon>
        <taxon>Spermatophyta</taxon>
        <taxon>Magnoliopsida</taxon>
        <taxon>eudicotyledons</taxon>
        <taxon>Gunneridae</taxon>
        <taxon>Pentapetalae</taxon>
        <taxon>asterids</taxon>
        <taxon>campanulids</taxon>
        <taxon>Asterales</taxon>
        <taxon>Asteraceae</taxon>
        <taxon>Asteroideae</taxon>
        <taxon>Heliantheae alliance</taxon>
        <taxon>Heliantheae</taxon>
        <taxon>Helianthus</taxon>
    </lineage>
</organism>
<dbReference type="EMBL" id="MNCJ02000324">
    <property type="protein sequence ID" value="KAF5791835.1"/>
    <property type="molecule type" value="Genomic_DNA"/>
</dbReference>
<feature type="compositionally biased region" description="Low complexity" evidence="1">
    <location>
        <begin position="26"/>
        <end position="41"/>
    </location>
</feature>
<protein>
    <recommendedName>
        <fullName evidence="2">Transposase (putative) gypsy type domain-containing protein</fullName>
    </recommendedName>
</protein>
<accession>A0A9K3I829</accession>
<feature type="domain" description="Transposase (putative) gypsy type" evidence="2">
    <location>
        <begin position="102"/>
        <end position="164"/>
    </location>
</feature>
<keyword evidence="4" id="KW-1185">Reference proteome</keyword>
<evidence type="ECO:0000256" key="1">
    <source>
        <dbReference type="SAM" id="MobiDB-lite"/>
    </source>
</evidence>
<dbReference type="Gramene" id="mRNA:HanXRQr2_Chr09g0399341">
    <property type="protein sequence ID" value="mRNA:HanXRQr2_Chr09g0399341"/>
    <property type="gene ID" value="HanXRQr2_Chr09g0399341"/>
</dbReference>
<evidence type="ECO:0000313" key="3">
    <source>
        <dbReference type="EMBL" id="KAF5791835.1"/>
    </source>
</evidence>
<dbReference type="PANTHER" id="PTHR31099">
    <property type="entry name" value="OS06G0165300 PROTEIN"/>
    <property type="match status" value="1"/>
</dbReference>
<sequence length="294" mass="33970">MRFFRVSCTRLSFSFFYFTMAEPSNPHSTSTENPEPSSPVAAEEEAEVNAPGKNLPVLKWSRSSFETLMRDIQMPPEYGAIYPQEGDTVGDAPAGYVTMFADFFRDCNLRLTLTVFVAKVLEWYKLHISQLSPFGMIRVRNFEYTFRALGIEPIVGDFRRFYQLSVSMGFYSFRQQDHTPKLMVPPKGMTKWKTKFFFVLAASITEKLQFRNVTEPIITENISVPKADTVDWFPDLRIIGWVRLDNRQQWVLRMILGRMSSNARPVVREKGGDEAPLWRMFCPDFKGEVVTTCL</sequence>
<dbReference type="AlphaFoldDB" id="A0A9K3I829"/>
<evidence type="ECO:0000259" key="2">
    <source>
        <dbReference type="Pfam" id="PF04195"/>
    </source>
</evidence>
<comment type="caution">
    <text evidence="3">The sequence shown here is derived from an EMBL/GenBank/DDBJ whole genome shotgun (WGS) entry which is preliminary data.</text>
</comment>